<feature type="compositionally biased region" description="Basic and acidic residues" evidence="1">
    <location>
        <begin position="150"/>
        <end position="164"/>
    </location>
</feature>
<keyword evidence="2" id="KW-0732">Signal</keyword>
<dbReference type="EMBL" id="CDMZ01004925">
    <property type="protein sequence ID" value="CEM51370.1"/>
    <property type="molecule type" value="Genomic_DNA"/>
</dbReference>
<dbReference type="AlphaFoldDB" id="A0A0G4I351"/>
<feature type="region of interest" description="Disordered" evidence="1">
    <location>
        <begin position="340"/>
        <end position="361"/>
    </location>
</feature>
<sequence>MRVRPMKWSGAVAILCGLLMTLSEVGVAVQTRKRTGNSQSRVGRPVPVPVGTLEAGSFGGFSDINSGSGSTSVSASFLTEPQEEDEEGLPTSPSSSSFSFSETALSGTPPDEGSGGLDGVADSEESPVGGDPCYAEEGQKPSEQENDAQDSTRTHGAEKGKETPENDLGNPVICPSGTRPHRFKQKVCVALLVPWLDSLHSDASSLYLEFRRALFTGDVQVARQICEARNVKEAAEGRKVRSCMVETRDDEFVKSLFEWLNRGEAESEGLRTAQAWRRDAQAQADPEAAENSMVEVEWIDDLPLDPVSIVVLHGNATLLREFISEMRDYEAKLGTPLARQSSHWSIRPPPPPPLPSGQQTVLTHPKEQQAFRKAFQPNSALEADTQQTQKDQSNDAYTNPNSAEPDSPTAITFWGGLWPLALASIGCANDALAMYTTQKCDPWAAIRGIPHPDELYEMHRILRESTVEAQSLSSNTPSGKIKNLLEHY</sequence>
<feature type="compositionally biased region" description="Low complexity" evidence="1">
    <location>
        <begin position="62"/>
        <end position="76"/>
    </location>
</feature>
<accession>A0A0G4I351</accession>
<feature type="region of interest" description="Disordered" evidence="1">
    <location>
        <begin position="377"/>
        <end position="405"/>
    </location>
</feature>
<proteinExistence type="predicted"/>
<protein>
    <recommendedName>
        <fullName evidence="4">Transmembrane protein</fullName>
    </recommendedName>
</protein>
<feature type="signal peptide" evidence="2">
    <location>
        <begin position="1"/>
        <end position="28"/>
    </location>
</feature>
<feature type="region of interest" description="Disordered" evidence="1">
    <location>
        <begin position="61"/>
        <end position="174"/>
    </location>
</feature>
<name>A0A0G4I351_9ALVE</name>
<feature type="compositionally biased region" description="Low complexity" evidence="1">
    <location>
        <begin position="89"/>
        <end position="107"/>
    </location>
</feature>
<gene>
    <name evidence="3" type="ORF">Cvel_10569</name>
</gene>
<evidence type="ECO:0000256" key="2">
    <source>
        <dbReference type="SAM" id="SignalP"/>
    </source>
</evidence>
<feature type="chain" id="PRO_5005192673" description="Transmembrane protein" evidence="2">
    <location>
        <begin position="29"/>
        <end position="488"/>
    </location>
</feature>
<evidence type="ECO:0000256" key="1">
    <source>
        <dbReference type="SAM" id="MobiDB-lite"/>
    </source>
</evidence>
<evidence type="ECO:0000313" key="3">
    <source>
        <dbReference type="EMBL" id="CEM51370.1"/>
    </source>
</evidence>
<reference evidence="3" key="1">
    <citation type="submission" date="2014-11" db="EMBL/GenBank/DDBJ databases">
        <authorList>
            <person name="Otto D Thomas"/>
            <person name="Naeem Raeece"/>
        </authorList>
    </citation>
    <scope>NUCLEOTIDE SEQUENCE</scope>
</reference>
<dbReference type="VEuPathDB" id="CryptoDB:Cvel_10569"/>
<feature type="compositionally biased region" description="Polar residues" evidence="1">
    <location>
        <begin position="377"/>
        <end position="404"/>
    </location>
</feature>
<organism evidence="3">
    <name type="scientific">Chromera velia CCMP2878</name>
    <dbReference type="NCBI Taxonomy" id="1169474"/>
    <lineage>
        <taxon>Eukaryota</taxon>
        <taxon>Sar</taxon>
        <taxon>Alveolata</taxon>
        <taxon>Colpodellida</taxon>
        <taxon>Chromeraceae</taxon>
        <taxon>Chromera</taxon>
    </lineage>
</organism>
<evidence type="ECO:0008006" key="4">
    <source>
        <dbReference type="Google" id="ProtNLM"/>
    </source>
</evidence>